<dbReference type="AlphaFoldDB" id="A0A8S1PYQ4"/>
<dbReference type="EMBL" id="CAJJDM010000140">
    <property type="protein sequence ID" value="CAD8108326.1"/>
    <property type="molecule type" value="Genomic_DNA"/>
</dbReference>
<evidence type="ECO:0000256" key="1">
    <source>
        <dbReference type="ARBA" id="ARBA00004123"/>
    </source>
</evidence>
<gene>
    <name evidence="5" type="ORF">PPRIM_AZ9-3.1.T1370002</name>
</gene>
<comment type="caution">
    <text evidence="5">The sequence shown here is derived from an EMBL/GenBank/DDBJ whole genome shotgun (WGS) entry which is preliminary data.</text>
</comment>
<dbReference type="GO" id="GO:0005634">
    <property type="term" value="C:nucleus"/>
    <property type="evidence" value="ECO:0007669"/>
    <property type="project" value="UniProtKB-SubCell"/>
</dbReference>
<dbReference type="InterPro" id="IPR000953">
    <property type="entry name" value="Chromo/chromo_shadow_dom"/>
</dbReference>
<evidence type="ECO:0000313" key="5">
    <source>
        <dbReference type="EMBL" id="CAD8108326.1"/>
    </source>
</evidence>
<accession>A0A8S1PYQ4</accession>
<name>A0A8S1PYQ4_PARPR</name>
<keyword evidence="6" id="KW-1185">Reference proteome</keyword>
<feature type="region of interest" description="Disordered" evidence="3">
    <location>
        <begin position="65"/>
        <end position="88"/>
    </location>
</feature>
<keyword evidence="2" id="KW-0539">Nucleus</keyword>
<evidence type="ECO:0000256" key="2">
    <source>
        <dbReference type="ARBA" id="ARBA00023242"/>
    </source>
</evidence>
<sequence>MIEERMIKCEKQFPTILESSHNIQKNYPQAKQTKRGGGYLKKEEIKSEQVQSLAAQKKKSLQLRTSKCSQQDLKKGGQFGKNQPEKIISHTGHSLNEAKFLISWKHLGSTKPSDSYHPYSLIIQHNPEILLNYFEENDQYIIIE</sequence>
<evidence type="ECO:0000259" key="4">
    <source>
        <dbReference type="PROSITE" id="PS50013"/>
    </source>
</evidence>
<comment type="subcellular location">
    <subcellularLocation>
        <location evidence="1">Nucleus</location>
    </subcellularLocation>
</comment>
<proteinExistence type="predicted"/>
<dbReference type="Proteomes" id="UP000688137">
    <property type="component" value="Unassembled WGS sequence"/>
</dbReference>
<feature type="domain" description="Chromo" evidence="4">
    <location>
        <begin position="82"/>
        <end position="144"/>
    </location>
</feature>
<evidence type="ECO:0000256" key="3">
    <source>
        <dbReference type="SAM" id="MobiDB-lite"/>
    </source>
</evidence>
<dbReference type="PROSITE" id="PS50013">
    <property type="entry name" value="CHROMO_2"/>
    <property type="match status" value="1"/>
</dbReference>
<organism evidence="5 6">
    <name type="scientific">Paramecium primaurelia</name>
    <dbReference type="NCBI Taxonomy" id="5886"/>
    <lineage>
        <taxon>Eukaryota</taxon>
        <taxon>Sar</taxon>
        <taxon>Alveolata</taxon>
        <taxon>Ciliophora</taxon>
        <taxon>Intramacronucleata</taxon>
        <taxon>Oligohymenophorea</taxon>
        <taxon>Peniculida</taxon>
        <taxon>Parameciidae</taxon>
        <taxon>Paramecium</taxon>
    </lineage>
</organism>
<reference evidence="5" key="1">
    <citation type="submission" date="2021-01" db="EMBL/GenBank/DDBJ databases">
        <authorList>
            <consortium name="Genoscope - CEA"/>
            <person name="William W."/>
        </authorList>
    </citation>
    <scope>NUCLEOTIDE SEQUENCE</scope>
</reference>
<dbReference type="OMA" id="FEENDQY"/>
<dbReference type="InterPro" id="IPR008251">
    <property type="entry name" value="Chromo_shadow_dom"/>
</dbReference>
<evidence type="ECO:0000313" key="6">
    <source>
        <dbReference type="Proteomes" id="UP000688137"/>
    </source>
</evidence>
<dbReference type="Pfam" id="PF01393">
    <property type="entry name" value="Chromo_shadow"/>
    <property type="match status" value="1"/>
</dbReference>
<protein>
    <recommendedName>
        <fullName evidence="4">Chromo domain-containing protein</fullName>
    </recommendedName>
</protein>